<dbReference type="Proteomes" id="UP001652445">
    <property type="component" value="Unassembled WGS sequence"/>
</dbReference>
<dbReference type="InterPro" id="IPR003810">
    <property type="entry name" value="Mntp/YtaF"/>
</dbReference>
<dbReference type="EMBL" id="JAOQIO010000084">
    <property type="protein sequence ID" value="MCU6794611.1"/>
    <property type="molecule type" value="Genomic_DNA"/>
</dbReference>
<keyword evidence="1" id="KW-1003">Cell membrane</keyword>
<dbReference type="Pfam" id="PF02659">
    <property type="entry name" value="Mntp"/>
    <property type="match status" value="2"/>
</dbReference>
<proteinExistence type="predicted"/>
<evidence type="ECO:0000256" key="2">
    <source>
        <dbReference type="ARBA" id="ARBA00022692"/>
    </source>
</evidence>
<keyword evidence="3 5" id="KW-1133">Transmembrane helix</keyword>
<name>A0ABT2UIZ1_9BACL</name>
<keyword evidence="2 5" id="KW-0812">Transmembrane</keyword>
<reference evidence="6 7" key="1">
    <citation type="submission" date="2022-09" db="EMBL/GenBank/DDBJ databases">
        <authorList>
            <person name="Han X.L."/>
            <person name="Wang Q."/>
            <person name="Lu T."/>
        </authorList>
    </citation>
    <scope>NUCLEOTIDE SEQUENCE [LARGE SCALE GENOMIC DNA]</scope>
    <source>
        <strain evidence="6 7">WQ 127069</strain>
    </source>
</reference>
<keyword evidence="7" id="KW-1185">Reference proteome</keyword>
<protein>
    <submittedName>
        <fullName evidence="6">MntP/YtaF family protein</fullName>
    </submittedName>
</protein>
<comment type="caution">
    <text evidence="6">The sequence shown here is derived from an EMBL/GenBank/DDBJ whole genome shotgun (WGS) entry which is preliminary data.</text>
</comment>
<evidence type="ECO:0000256" key="1">
    <source>
        <dbReference type="ARBA" id="ARBA00022475"/>
    </source>
</evidence>
<dbReference type="PANTHER" id="PTHR35529:SF2">
    <property type="entry name" value="SPORULATION PROTEIN YTAF-RELATED"/>
    <property type="match status" value="1"/>
</dbReference>
<sequence>MLPFISLMLLALAVSLDGFGVGVTYGLRKIRMPLVSIAIISGCSGIIIYTSMQIGVWISSYVDPVFAKSIGGIILIGIGMWALYQVLGSKQESTEAVPAAMPETAQAAAVAAERDEVVSLDASYGERAAVVDETGHKTSVVQDMETSAGVVNDPPDVQPSAKEVLYIELKRFGLVIQILRTPSMADMDRSGNISPYEAFLLGIALSLDAFGAGIGAALIGFTPWLTSMVIAMASGVFLAAGLRVGYKYADLSWMRSLSVFPGFVLIVMGIMKLL</sequence>
<feature type="transmembrane region" description="Helical" evidence="5">
    <location>
        <begin position="225"/>
        <end position="246"/>
    </location>
</feature>
<keyword evidence="4 5" id="KW-0472">Membrane</keyword>
<evidence type="ECO:0000256" key="4">
    <source>
        <dbReference type="ARBA" id="ARBA00023136"/>
    </source>
</evidence>
<feature type="transmembrane region" description="Helical" evidence="5">
    <location>
        <begin position="65"/>
        <end position="84"/>
    </location>
</feature>
<organism evidence="6 7">
    <name type="scientific">Paenibacillus baimaensis</name>
    <dbReference type="NCBI Taxonomy" id="2982185"/>
    <lineage>
        <taxon>Bacteria</taxon>
        <taxon>Bacillati</taxon>
        <taxon>Bacillota</taxon>
        <taxon>Bacilli</taxon>
        <taxon>Bacillales</taxon>
        <taxon>Paenibacillaceae</taxon>
        <taxon>Paenibacillus</taxon>
    </lineage>
</organism>
<feature type="transmembrane region" description="Helical" evidence="5">
    <location>
        <begin position="198"/>
        <end position="219"/>
    </location>
</feature>
<gene>
    <name evidence="6" type="ORF">OB236_21090</name>
</gene>
<feature type="transmembrane region" description="Helical" evidence="5">
    <location>
        <begin position="34"/>
        <end position="59"/>
    </location>
</feature>
<dbReference type="RefSeq" id="WP_262685737.1">
    <property type="nucleotide sequence ID" value="NZ_JAOQIO010000084.1"/>
</dbReference>
<evidence type="ECO:0000256" key="3">
    <source>
        <dbReference type="ARBA" id="ARBA00022989"/>
    </source>
</evidence>
<accession>A0ABT2UIZ1</accession>
<evidence type="ECO:0000313" key="6">
    <source>
        <dbReference type="EMBL" id="MCU6794611.1"/>
    </source>
</evidence>
<feature type="transmembrane region" description="Helical" evidence="5">
    <location>
        <begin position="6"/>
        <end position="27"/>
    </location>
</feature>
<evidence type="ECO:0000256" key="5">
    <source>
        <dbReference type="SAM" id="Phobius"/>
    </source>
</evidence>
<feature type="transmembrane region" description="Helical" evidence="5">
    <location>
        <begin position="253"/>
        <end position="271"/>
    </location>
</feature>
<dbReference type="PANTHER" id="PTHR35529">
    <property type="entry name" value="MANGANESE EFFLUX PUMP MNTP-RELATED"/>
    <property type="match status" value="1"/>
</dbReference>
<evidence type="ECO:0000313" key="7">
    <source>
        <dbReference type="Proteomes" id="UP001652445"/>
    </source>
</evidence>